<sequence length="24" mass="2513">MKTQKQAIPAGAVANSSALPLRYP</sequence>
<comment type="caution">
    <text evidence="2">The sequence shown here is derived from an EMBL/GenBank/DDBJ whole genome shotgun (WGS) entry which is preliminary data.</text>
</comment>
<dbReference type="AlphaFoldDB" id="A0A392T836"/>
<feature type="non-terminal residue" evidence="2">
    <location>
        <position position="24"/>
    </location>
</feature>
<organism evidence="2 3">
    <name type="scientific">Trifolium medium</name>
    <dbReference type="NCBI Taxonomy" id="97028"/>
    <lineage>
        <taxon>Eukaryota</taxon>
        <taxon>Viridiplantae</taxon>
        <taxon>Streptophyta</taxon>
        <taxon>Embryophyta</taxon>
        <taxon>Tracheophyta</taxon>
        <taxon>Spermatophyta</taxon>
        <taxon>Magnoliopsida</taxon>
        <taxon>eudicotyledons</taxon>
        <taxon>Gunneridae</taxon>
        <taxon>Pentapetalae</taxon>
        <taxon>rosids</taxon>
        <taxon>fabids</taxon>
        <taxon>Fabales</taxon>
        <taxon>Fabaceae</taxon>
        <taxon>Papilionoideae</taxon>
        <taxon>50 kb inversion clade</taxon>
        <taxon>NPAAA clade</taxon>
        <taxon>Hologalegina</taxon>
        <taxon>IRL clade</taxon>
        <taxon>Trifolieae</taxon>
        <taxon>Trifolium</taxon>
    </lineage>
</organism>
<keyword evidence="3" id="KW-1185">Reference proteome</keyword>
<feature type="region of interest" description="Disordered" evidence="1">
    <location>
        <begin position="1"/>
        <end position="24"/>
    </location>
</feature>
<dbReference type="EMBL" id="LXQA010510493">
    <property type="protein sequence ID" value="MCI56320.1"/>
    <property type="molecule type" value="Genomic_DNA"/>
</dbReference>
<name>A0A392T836_9FABA</name>
<evidence type="ECO:0000313" key="3">
    <source>
        <dbReference type="Proteomes" id="UP000265520"/>
    </source>
</evidence>
<evidence type="ECO:0000313" key="2">
    <source>
        <dbReference type="EMBL" id="MCI56320.1"/>
    </source>
</evidence>
<dbReference type="Proteomes" id="UP000265520">
    <property type="component" value="Unassembled WGS sequence"/>
</dbReference>
<evidence type="ECO:0000256" key="1">
    <source>
        <dbReference type="SAM" id="MobiDB-lite"/>
    </source>
</evidence>
<accession>A0A392T836</accession>
<protein>
    <submittedName>
        <fullName evidence="2">Uncharacterized protein</fullName>
    </submittedName>
</protein>
<reference evidence="2 3" key="1">
    <citation type="journal article" date="2018" name="Front. Plant Sci.">
        <title>Red Clover (Trifolium pratense) and Zigzag Clover (T. medium) - A Picture of Genomic Similarities and Differences.</title>
        <authorList>
            <person name="Dluhosova J."/>
            <person name="Istvanek J."/>
            <person name="Nedelnik J."/>
            <person name="Repkova J."/>
        </authorList>
    </citation>
    <scope>NUCLEOTIDE SEQUENCE [LARGE SCALE GENOMIC DNA]</scope>
    <source>
        <strain evidence="3">cv. 10/8</strain>
        <tissue evidence="2">Leaf</tissue>
    </source>
</reference>
<proteinExistence type="predicted"/>